<dbReference type="PANTHER" id="PTHR43219:SF1">
    <property type="entry name" value="CRISPR-ASSOCIATED ENDONUCLEASE CAS1"/>
    <property type="match status" value="1"/>
</dbReference>
<dbReference type="PANTHER" id="PTHR43219">
    <property type="entry name" value="CRISPR-ASSOCIATED ENDONUCLEASE CAS1"/>
    <property type="match status" value="1"/>
</dbReference>
<dbReference type="EC" id="3.1.-.-" evidence="9"/>
<dbReference type="InterPro" id="IPR042206">
    <property type="entry name" value="CRISPR-assoc_Cas1_C"/>
</dbReference>
<dbReference type="HAMAP" id="MF_01470">
    <property type="entry name" value="Cas1"/>
    <property type="match status" value="1"/>
</dbReference>
<comment type="caution">
    <text evidence="11">The sequence shown here is derived from an EMBL/GenBank/DDBJ whole genome shotgun (WGS) entry which is preliminary data.</text>
</comment>
<dbReference type="GO" id="GO:0016787">
    <property type="term" value="F:hydrolase activity"/>
    <property type="evidence" value="ECO:0007669"/>
    <property type="project" value="UniProtKB-KW"/>
</dbReference>
<keyword evidence="1 9" id="KW-0540">Nuclease</keyword>
<comment type="cofactor">
    <cofactor evidence="9">
        <name>Mg(2+)</name>
        <dbReference type="ChEBI" id="CHEBI:18420"/>
    </cofactor>
    <cofactor evidence="9">
        <name>Mn(2+)</name>
        <dbReference type="ChEBI" id="CHEBI:29035"/>
    </cofactor>
</comment>
<evidence type="ECO:0000313" key="12">
    <source>
        <dbReference type="Proteomes" id="UP000070394"/>
    </source>
</evidence>
<name>A0A133ZCB9_9FIRM</name>
<feature type="binding site" evidence="9">
    <location>
        <position position="466"/>
    </location>
    <ligand>
        <name>Mn(2+)</name>
        <dbReference type="ChEBI" id="CHEBI:29035"/>
    </ligand>
</feature>
<proteinExistence type="inferred from homology"/>
<dbReference type="GO" id="GO:0043571">
    <property type="term" value="P:maintenance of CRISPR repeat elements"/>
    <property type="evidence" value="ECO:0007669"/>
    <property type="project" value="UniProtKB-UniRule"/>
</dbReference>
<organism evidence="11 12">
    <name type="scientific">Lachnoanaerobaculum saburreum</name>
    <dbReference type="NCBI Taxonomy" id="467210"/>
    <lineage>
        <taxon>Bacteria</taxon>
        <taxon>Bacillati</taxon>
        <taxon>Bacillota</taxon>
        <taxon>Clostridia</taxon>
        <taxon>Lachnospirales</taxon>
        <taxon>Lachnospiraceae</taxon>
        <taxon>Lachnoanaerobaculum</taxon>
    </lineage>
</organism>
<evidence type="ECO:0000256" key="8">
    <source>
        <dbReference type="ARBA" id="ARBA00023211"/>
    </source>
</evidence>
<dbReference type="Gene3D" id="1.20.120.920">
    <property type="entry name" value="CRISPR-associated endonuclease Cas1, C-terminal domain"/>
    <property type="match status" value="1"/>
</dbReference>
<comment type="subunit">
    <text evidence="9">Homodimer, forms a heterotetramer with a Cas2 homodimer.</text>
</comment>
<keyword evidence="5 9" id="KW-0460">Magnesium</keyword>
<evidence type="ECO:0000256" key="5">
    <source>
        <dbReference type="ARBA" id="ARBA00022842"/>
    </source>
</evidence>
<dbReference type="CDD" id="cd01651">
    <property type="entry name" value="RT_G2_intron"/>
    <property type="match status" value="1"/>
</dbReference>
<dbReference type="GO" id="GO:0051607">
    <property type="term" value="P:defense response to virus"/>
    <property type="evidence" value="ECO:0007669"/>
    <property type="project" value="UniProtKB-UniRule"/>
</dbReference>
<evidence type="ECO:0000256" key="1">
    <source>
        <dbReference type="ARBA" id="ARBA00022722"/>
    </source>
</evidence>
<keyword evidence="2 9" id="KW-0479">Metal-binding</keyword>
<keyword evidence="8 9" id="KW-0464">Manganese</keyword>
<dbReference type="NCBIfam" id="TIGR00287">
    <property type="entry name" value="cas1"/>
    <property type="match status" value="1"/>
</dbReference>
<comment type="function">
    <text evidence="9">CRISPR (clustered regularly interspaced short palindromic repeat), is an adaptive immune system that provides protection against mobile genetic elements (viruses, transposable elements and conjugative plasmids). CRISPR clusters contain spacers, sequences complementary to antecedent mobile elements, and target invading nucleic acids. CRISPR clusters are transcribed and processed into CRISPR RNA (crRNA). Acts as a dsDNA endonuclease. Involved in the integration of spacer DNA into the CRISPR cassette.</text>
</comment>
<keyword evidence="6 9" id="KW-0051">Antiviral defense</keyword>
<feature type="binding site" evidence="9">
    <location>
        <position position="547"/>
    </location>
    <ligand>
        <name>Mn(2+)</name>
        <dbReference type="ChEBI" id="CHEBI:29035"/>
    </ligand>
</feature>
<keyword evidence="3 9" id="KW-0255">Endonuclease</keyword>
<dbReference type="Gene3D" id="3.100.10.20">
    <property type="entry name" value="CRISPR-associated endonuclease Cas1, N-terminal domain"/>
    <property type="match status" value="1"/>
</dbReference>
<comment type="similarity">
    <text evidence="9">Belongs to the CRISPR-associated endonuclease Cas1 family.</text>
</comment>
<dbReference type="SUPFAM" id="SSF56672">
    <property type="entry name" value="DNA/RNA polymerases"/>
    <property type="match status" value="1"/>
</dbReference>
<dbReference type="EMBL" id="LSDA01000143">
    <property type="protein sequence ID" value="KXB53086.1"/>
    <property type="molecule type" value="Genomic_DNA"/>
</dbReference>
<keyword evidence="12" id="KW-1185">Reference proteome</keyword>
<keyword evidence="4 9" id="KW-0378">Hydrolase</keyword>
<protein>
    <recommendedName>
        <fullName evidence="9">CRISPR-associated endonuclease Cas1</fullName>
        <ecNumber evidence="9">3.1.-.-</ecNumber>
    </recommendedName>
</protein>
<dbReference type="InterPro" id="IPR002729">
    <property type="entry name" value="CRISPR-assoc_Cas1"/>
</dbReference>
<feature type="domain" description="Reverse transcriptase" evidence="10">
    <location>
        <begin position="48"/>
        <end position="276"/>
    </location>
</feature>
<dbReference type="Proteomes" id="UP000070394">
    <property type="component" value="Unassembled WGS sequence"/>
</dbReference>
<dbReference type="GO" id="GO:0046872">
    <property type="term" value="F:metal ion binding"/>
    <property type="evidence" value="ECO:0007669"/>
    <property type="project" value="UniProtKB-UniRule"/>
</dbReference>
<feature type="binding site" evidence="9">
    <location>
        <position position="532"/>
    </location>
    <ligand>
        <name>Mn(2+)</name>
        <dbReference type="ChEBI" id="CHEBI:29035"/>
    </ligand>
</feature>
<dbReference type="InterPro" id="IPR019858">
    <property type="entry name" value="CRISPR-assoc_Cas1_HMARI/TNEAP"/>
</dbReference>
<dbReference type="PATRIC" id="fig|467210.3.peg.2692"/>
<evidence type="ECO:0000256" key="9">
    <source>
        <dbReference type="HAMAP-Rule" id="MF_01470"/>
    </source>
</evidence>
<sequence>MKKLTTADVFIPEQIEEALSHLSTKKDTCEIDGLHLSELRDYWDINGERYLSMLRAGKYKPGIVQIYEIINYTGKRRSISSFNSVDRLILRCLATSLEKYYNSIFSACSFAFRPGLGVDKAVAAFVSNLNKGLDKVVVIDIKHYFDSIPIDRLEMILKRIIDDKILLSLFHKFLYCRISEENIIKTKNKGILQGSPISPFLGNLYLSLLDTQLESMQIQFCRYCDDITMFFSSFDEAKEAYTKVSNILKNDLEMDIHTQKSGIYEGIKQNYLGYNFTKNKKAHQILAIKKKKAPQQIYQHWSTTTIQRIDGNYHIINNGILNRKDFTLLFENDRGKKYLPVDATESLNVYSSVIFSSDFFKYISSKKICVNIFDKYGELAGIFAPPESLNGGLTMLKQAAIYLDDEKRKLIAKKFEIASLHNMRSNLKYYERHHSSENLKNGIYSFSEYITALNEATNVTTLLTIEARARQLYYSLFHEIICDPAFEFTKRTRRPPKDPLNALISFGNVFLYNRVATEIQKTSLDIRIGFVHATNRRNQSLNLDIADLFKPLIVDRAIFTIINRHMIHTSEHFEKTEDGGIYLNKEGKQIFINELENKVYQKQTEENQPRTYDTRIREEIHKIFRFVCYDEKYKPFKYN</sequence>
<keyword evidence="7 9" id="KW-0238">DNA-binding</keyword>
<dbReference type="PROSITE" id="PS50878">
    <property type="entry name" value="RT_POL"/>
    <property type="match status" value="1"/>
</dbReference>
<evidence type="ECO:0000256" key="2">
    <source>
        <dbReference type="ARBA" id="ARBA00022723"/>
    </source>
</evidence>
<dbReference type="InterPro" id="IPR000477">
    <property type="entry name" value="RT_dom"/>
</dbReference>
<evidence type="ECO:0000256" key="7">
    <source>
        <dbReference type="ARBA" id="ARBA00023125"/>
    </source>
</evidence>
<reference evidence="12" key="1">
    <citation type="submission" date="2016-01" db="EMBL/GenBank/DDBJ databases">
        <authorList>
            <person name="Mitreva M."/>
            <person name="Pepin K.H."/>
            <person name="Mihindukulasuriya K.A."/>
            <person name="Fulton R."/>
            <person name="Fronick C."/>
            <person name="O'Laughlin M."/>
            <person name="Miner T."/>
            <person name="Herter B."/>
            <person name="Rosa B.A."/>
            <person name="Cordes M."/>
            <person name="Tomlinson C."/>
            <person name="Wollam A."/>
            <person name="Palsikar V.B."/>
            <person name="Mardis E.R."/>
            <person name="Wilson R.K."/>
        </authorList>
    </citation>
    <scope>NUCLEOTIDE SEQUENCE [LARGE SCALE GENOMIC DNA]</scope>
    <source>
        <strain evidence="12">DNF00896</strain>
    </source>
</reference>
<evidence type="ECO:0000256" key="4">
    <source>
        <dbReference type="ARBA" id="ARBA00022801"/>
    </source>
</evidence>
<dbReference type="Pfam" id="PF01867">
    <property type="entry name" value="Cas_Cas1"/>
    <property type="match status" value="1"/>
</dbReference>
<dbReference type="OrthoDB" id="9803119at2"/>
<dbReference type="RefSeq" id="WP_060932241.1">
    <property type="nucleotide sequence ID" value="NZ_KQ959848.1"/>
</dbReference>
<dbReference type="NCBIfam" id="TIGR03641">
    <property type="entry name" value="cas1_HMARI"/>
    <property type="match status" value="1"/>
</dbReference>
<evidence type="ECO:0000256" key="3">
    <source>
        <dbReference type="ARBA" id="ARBA00022759"/>
    </source>
</evidence>
<dbReference type="InterPro" id="IPR043502">
    <property type="entry name" value="DNA/RNA_pol_sf"/>
</dbReference>
<dbReference type="InterPro" id="IPR042211">
    <property type="entry name" value="CRISPR-assoc_Cas1_N"/>
</dbReference>
<evidence type="ECO:0000256" key="6">
    <source>
        <dbReference type="ARBA" id="ARBA00023118"/>
    </source>
</evidence>
<dbReference type="STRING" id="467210.HMPREF1866_02715"/>
<dbReference type="Pfam" id="PF00078">
    <property type="entry name" value="RVT_1"/>
    <property type="match status" value="1"/>
</dbReference>
<dbReference type="GO" id="GO:0003677">
    <property type="term" value="F:DNA binding"/>
    <property type="evidence" value="ECO:0007669"/>
    <property type="project" value="UniProtKB-KW"/>
</dbReference>
<evidence type="ECO:0000313" key="11">
    <source>
        <dbReference type="EMBL" id="KXB53086.1"/>
    </source>
</evidence>
<evidence type="ECO:0000259" key="10">
    <source>
        <dbReference type="PROSITE" id="PS50878"/>
    </source>
</evidence>
<accession>A0A133ZCB9</accession>
<dbReference type="GO" id="GO:0004520">
    <property type="term" value="F:DNA endonuclease activity"/>
    <property type="evidence" value="ECO:0007669"/>
    <property type="project" value="InterPro"/>
</dbReference>
<dbReference type="AlphaFoldDB" id="A0A133ZCB9"/>
<gene>
    <name evidence="9" type="primary">cas1</name>
    <name evidence="11" type="ORF">HMPREF1866_02715</name>
</gene>